<evidence type="ECO:0000313" key="2">
    <source>
        <dbReference type="EMBL" id="GGX60620.1"/>
    </source>
</evidence>
<accession>A0A918KFS0</accession>
<feature type="transmembrane region" description="Helical" evidence="1">
    <location>
        <begin position="43"/>
        <end position="62"/>
    </location>
</feature>
<keyword evidence="1" id="KW-0472">Membrane</keyword>
<keyword evidence="3" id="KW-1185">Reference proteome</keyword>
<proteinExistence type="predicted"/>
<organism evidence="2 3">
    <name type="scientific">Litorimonas cladophorae</name>
    <dbReference type="NCBI Taxonomy" id="1220491"/>
    <lineage>
        <taxon>Bacteria</taxon>
        <taxon>Pseudomonadati</taxon>
        <taxon>Pseudomonadota</taxon>
        <taxon>Alphaproteobacteria</taxon>
        <taxon>Maricaulales</taxon>
        <taxon>Robiginitomaculaceae</taxon>
    </lineage>
</organism>
<protein>
    <recommendedName>
        <fullName evidence="4">DUF2065 domain-containing protein</fullName>
    </recommendedName>
</protein>
<keyword evidence="1" id="KW-0812">Transmembrane</keyword>
<dbReference type="EMBL" id="BMYV01000001">
    <property type="protein sequence ID" value="GGX60620.1"/>
    <property type="molecule type" value="Genomic_DNA"/>
</dbReference>
<dbReference type="Proteomes" id="UP000600865">
    <property type="component" value="Unassembled WGS sequence"/>
</dbReference>
<sequence>MGAVILIAVGGFILLEGLMWAILPSAMRRTYDEMMKQVSDRDLHIAGAIGVFVGTCLLAYGAKLVL</sequence>
<evidence type="ECO:0000256" key="1">
    <source>
        <dbReference type="SAM" id="Phobius"/>
    </source>
</evidence>
<feature type="transmembrane region" description="Helical" evidence="1">
    <location>
        <begin position="6"/>
        <end position="23"/>
    </location>
</feature>
<comment type="caution">
    <text evidence="2">The sequence shown here is derived from an EMBL/GenBank/DDBJ whole genome shotgun (WGS) entry which is preliminary data.</text>
</comment>
<keyword evidence="1" id="KW-1133">Transmembrane helix</keyword>
<evidence type="ECO:0008006" key="4">
    <source>
        <dbReference type="Google" id="ProtNLM"/>
    </source>
</evidence>
<dbReference type="InterPro" id="IPR019201">
    <property type="entry name" value="DUF2065"/>
</dbReference>
<name>A0A918KFS0_9PROT</name>
<reference evidence="2 3" key="1">
    <citation type="journal article" date="2014" name="Int. J. Syst. Evol. Microbiol.">
        <title>Complete genome sequence of Corynebacterium casei LMG S-19264T (=DSM 44701T), isolated from a smear-ripened cheese.</title>
        <authorList>
            <consortium name="US DOE Joint Genome Institute (JGI-PGF)"/>
            <person name="Walter F."/>
            <person name="Albersmeier A."/>
            <person name="Kalinowski J."/>
            <person name="Ruckert C."/>
        </authorList>
    </citation>
    <scope>NUCLEOTIDE SEQUENCE [LARGE SCALE GENOMIC DNA]</scope>
    <source>
        <strain evidence="2 3">KCTC 23968</strain>
    </source>
</reference>
<evidence type="ECO:0000313" key="3">
    <source>
        <dbReference type="Proteomes" id="UP000600865"/>
    </source>
</evidence>
<dbReference type="AlphaFoldDB" id="A0A918KFS0"/>
<dbReference type="RefSeq" id="WP_189581609.1">
    <property type="nucleotide sequence ID" value="NZ_BMYV01000001.1"/>
</dbReference>
<gene>
    <name evidence="2" type="ORF">GCM10011309_08070</name>
</gene>
<dbReference type="Pfam" id="PF09838">
    <property type="entry name" value="DUF2065"/>
    <property type="match status" value="1"/>
</dbReference>